<dbReference type="GO" id="GO:0051500">
    <property type="term" value="F:D-tyrosyl-tRNA(Tyr) deacylase activity"/>
    <property type="evidence" value="ECO:0007669"/>
    <property type="project" value="TreeGrafter"/>
</dbReference>
<dbReference type="STRING" id="363253.LI0445"/>
<dbReference type="HOGENOM" id="CLU_076901_1_0_7"/>
<organism evidence="3 4">
    <name type="scientific">Lawsonia intracellularis (strain PHE/MN1-00)</name>
    <dbReference type="NCBI Taxonomy" id="363253"/>
    <lineage>
        <taxon>Bacteria</taxon>
        <taxon>Pseudomonadati</taxon>
        <taxon>Thermodesulfobacteriota</taxon>
        <taxon>Desulfovibrionia</taxon>
        <taxon>Desulfovibrionales</taxon>
        <taxon>Desulfovibrionaceae</taxon>
        <taxon>Lawsonia</taxon>
    </lineage>
</organism>
<protein>
    <recommendedName>
        <fullName evidence="2">D-tyrosyl-tRNA(Tyr) deacylase</fullName>
    </recommendedName>
</protein>
<name>Q1MR77_LAWIP</name>
<evidence type="ECO:0000256" key="1">
    <source>
        <dbReference type="ARBA" id="ARBA00009673"/>
    </source>
</evidence>
<proteinExistence type="inferred from homology"/>
<dbReference type="RefSeq" id="WP_011526529.1">
    <property type="nucleotide sequence ID" value="NC_008011.1"/>
</dbReference>
<dbReference type="eggNOG" id="COG1490">
    <property type="taxonomic scope" value="Bacteria"/>
</dbReference>
<comment type="similarity">
    <text evidence="1">Belongs to the DTD family.</text>
</comment>
<dbReference type="FunFam" id="3.50.80.10:FF:000001">
    <property type="entry name" value="D-aminoacyl-tRNA deacylase"/>
    <property type="match status" value="1"/>
</dbReference>
<sequence length="156" mass="17606">MRLVIQRVHHSRLYIDSNLTTEIGVGLVVLIGFGLVDECSLPNNNICLLFVEKLATLRIFPNKEGKFAHSLEDINGELLLVPQFTLYGDCHKGRRPSFHLAASGKVAKQFFITFYEQLCIRLPGKVQKGVFGADMDVYFENWGPVTILIDSEEYTS</sequence>
<keyword evidence="4" id="KW-1185">Reference proteome</keyword>
<evidence type="ECO:0000313" key="3">
    <source>
        <dbReference type="EMBL" id="CAJ54499.1"/>
    </source>
</evidence>
<dbReference type="InterPro" id="IPR023509">
    <property type="entry name" value="DTD-like_sf"/>
</dbReference>
<dbReference type="EMBL" id="AM180252">
    <property type="protein sequence ID" value="CAJ54499.1"/>
    <property type="molecule type" value="Genomic_DNA"/>
</dbReference>
<dbReference type="Proteomes" id="UP000002430">
    <property type="component" value="Chromosome"/>
</dbReference>
<dbReference type="NCBIfam" id="TIGR00256">
    <property type="entry name" value="D-aminoacyl-tRNA deacylase"/>
    <property type="match status" value="1"/>
</dbReference>
<dbReference type="Pfam" id="PF02580">
    <property type="entry name" value="Tyr_Deacylase"/>
    <property type="match status" value="1"/>
</dbReference>
<dbReference type="GO" id="GO:0005737">
    <property type="term" value="C:cytoplasm"/>
    <property type="evidence" value="ECO:0007669"/>
    <property type="project" value="InterPro"/>
</dbReference>
<reference evidence="3 4" key="1">
    <citation type="submission" date="2005-11" db="EMBL/GenBank/DDBJ databases">
        <title>The complete genome sequence of Lawsonia intracellularis: the causative agent of proliferative enteropathy.</title>
        <authorList>
            <person name="Kaur K."/>
            <person name="Zhang Q."/>
            <person name="Beckler D."/>
            <person name="Munir S."/>
            <person name="Li L."/>
            <person name="Kinsley K."/>
            <person name="Herron L."/>
            <person name="Peterson A."/>
            <person name="May B."/>
            <person name="Singh S."/>
            <person name="Gebhart C."/>
            <person name="Kapur V."/>
        </authorList>
    </citation>
    <scope>NUCLEOTIDE SEQUENCE [LARGE SCALE GENOMIC DNA]</scope>
    <source>
        <strain evidence="3 4">PHE/MN1-00</strain>
    </source>
</reference>
<evidence type="ECO:0000256" key="2">
    <source>
        <dbReference type="ARBA" id="ARBA00033425"/>
    </source>
</evidence>
<dbReference type="OrthoDB" id="9801395at2"/>
<dbReference type="InterPro" id="IPR003732">
    <property type="entry name" value="Daa-tRNA_deacyls_DTD"/>
</dbReference>
<accession>Q1MR77</accession>
<dbReference type="PANTHER" id="PTHR10472:SF5">
    <property type="entry name" value="D-AMINOACYL-TRNA DEACYLASE 1"/>
    <property type="match status" value="1"/>
</dbReference>
<dbReference type="PANTHER" id="PTHR10472">
    <property type="entry name" value="D-TYROSYL-TRNA TYR DEACYLASE"/>
    <property type="match status" value="1"/>
</dbReference>
<dbReference type="KEGG" id="lip:LI0445"/>
<dbReference type="SUPFAM" id="SSF69500">
    <property type="entry name" value="DTD-like"/>
    <property type="match status" value="1"/>
</dbReference>
<gene>
    <name evidence="3" type="primary">dtd</name>
    <name evidence="3" type="ordered locus">LI0445</name>
</gene>
<dbReference type="Gene3D" id="3.50.80.10">
    <property type="entry name" value="D-tyrosyl-tRNA(Tyr) deacylase"/>
    <property type="match status" value="1"/>
</dbReference>
<dbReference type="AlphaFoldDB" id="Q1MR77"/>
<evidence type="ECO:0000313" key="4">
    <source>
        <dbReference type="Proteomes" id="UP000002430"/>
    </source>
</evidence>